<organism evidence="1 2">
    <name type="scientific">Aplosporella prunicola CBS 121167</name>
    <dbReference type="NCBI Taxonomy" id="1176127"/>
    <lineage>
        <taxon>Eukaryota</taxon>
        <taxon>Fungi</taxon>
        <taxon>Dikarya</taxon>
        <taxon>Ascomycota</taxon>
        <taxon>Pezizomycotina</taxon>
        <taxon>Dothideomycetes</taxon>
        <taxon>Dothideomycetes incertae sedis</taxon>
        <taxon>Botryosphaeriales</taxon>
        <taxon>Aplosporellaceae</taxon>
        <taxon>Aplosporella</taxon>
    </lineage>
</organism>
<evidence type="ECO:0000313" key="2">
    <source>
        <dbReference type="Proteomes" id="UP000799438"/>
    </source>
</evidence>
<accession>A0A6A6AXJ1</accession>
<reference evidence="1" key="1">
    <citation type="journal article" date="2020" name="Stud. Mycol.">
        <title>101 Dothideomycetes genomes: a test case for predicting lifestyles and emergence of pathogens.</title>
        <authorList>
            <person name="Haridas S."/>
            <person name="Albert R."/>
            <person name="Binder M."/>
            <person name="Bloem J."/>
            <person name="Labutti K."/>
            <person name="Salamov A."/>
            <person name="Andreopoulos B."/>
            <person name="Baker S."/>
            <person name="Barry K."/>
            <person name="Bills G."/>
            <person name="Bluhm B."/>
            <person name="Cannon C."/>
            <person name="Castanera R."/>
            <person name="Culley D."/>
            <person name="Daum C."/>
            <person name="Ezra D."/>
            <person name="Gonzalez J."/>
            <person name="Henrissat B."/>
            <person name="Kuo A."/>
            <person name="Liang C."/>
            <person name="Lipzen A."/>
            <person name="Lutzoni F."/>
            <person name="Magnuson J."/>
            <person name="Mondo S."/>
            <person name="Nolan M."/>
            <person name="Ohm R."/>
            <person name="Pangilinan J."/>
            <person name="Park H.-J."/>
            <person name="Ramirez L."/>
            <person name="Alfaro M."/>
            <person name="Sun H."/>
            <person name="Tritt A."/>
            <person name="Yoshinaga Y."/>
            <person name="Zwiers L.-H."/>
            <person name="Turgeon B."/>
            <person name="Goodwin S."/>
            <person name="Spatafora J."/>
            <person name="Crous P."/>
            <person name="Grigoriev I."/>
        </authorList>
    </citation>
    <scope>NUCLEOTIDE SEQUENCE</scope>
    <source>
        <strain evidence="1">CBS 121167</strain>
    </source>
</reference>
<dbReference type="RefSeq" id="XP_033391423.1">
    <property type="nucleotide sequence ID" value="XM_033535724.1"/>
</dbReference>
<keyword evidence="2" id="KW-1185">Reference proteome</keyword>
<proteinExistence type="predicted"/>
<dbReference type="AlphaFoldDB" id="A0A6A6AXJ1"/>
<dbReference type="EMBL" id="ML995558">
    <property type="protein sequence ID" value="KAF2135705.1"/>
    <property type="molecule type" value="Genomic_DNA"/>
</dbReference>
<protein>
    <submittedName>
        <fullName evidence="1">Uncharacterized protein</fullName>
    </submittedName>
</protein>
<evidence type="ECO:0000313" key="1">
    <source>
        <dbReference type="EMBL" id="KAF2135705.1"/>
    </source>
</evidence>
<name>A0A6A6AXJ1_9PEZI</name>
<sequence>MQVQRCLFSSLSALSCIGRSLFWSEKVMRYDTPRTRHHKVGRCVCIGRSLSAVGRVGVDKTSHGLSVHLEQHRNEFVHVR</sequence>
<dbReference type="GeneID" id="54293220"/>
<gene>
    <name evidence="1" type="ORF">K452DRAFT_166040</name>
</gene>
<dbReference type="Proteomes" id="UP000799438">
    <property type="component" value="Unassembled WGS sequence"/>
</dbReference>
<dbReference type="PROSITE" id="PS51257">
    <property type="entry name" value="PROKAR_LIPOPROTEIN"/>
    <property type="match status" value="1"/>
</dbReference>